<evidence type="ECO:0000256" key="1">
    <source>
        <dbReference type="SAM" id="MobiDB-lite"/>
    </source>
</evidence>
<evidence type="ECO:0008006" key="4">
    <source>
        <dbReference type="Google" id="ProtNLM"/>
    </source>
</evidence>
<comment type="caution">
    <text evidence="2">The sequence shown here is derived from an EMBL/GenBank/DDBJ whole genome shotgun (WGS) entry which is preliminary data.</text>
</comment>
<gene>
    <name evidence="2" type="ORF">QRD43_21540</name>
</gene>
<accession>A0ABT7LNR4</accession>
<dbReference type="RefSeq" id="WP_285984575.1">
    <property type="nucleotide sequence ID" value="NZ_JASVDS010000009.1"/>
</dbReference>
<keyword evidence="3" id="KW-1185">Reference proteome</keyword>
<evidence type="ECO:0000313" key="2">
    <source>
        <dbReference type="EMBL" id="MDL5034502.1"/>
    </source>
</evidence>
<dbReference type="Proteomes" id="UP001238603">
    <property type="component" value="Unassembled WGS sequence"/>
</dbReference>
<organism evidence="2 3">
    <name type="scientific">Roseateles subflavus</name>
    <dbReference type="NCBI Taxonomy" id="3053353"/>
    <lineage>
        <taxon>Bacteria</taxon>
        <taxon>Pseudomonadati</taxon>
        <taxon>Pseudomonadota</taxon>
        <taxon>Betaproteobacteria</taxon>
        <taxon>Burkholderiales</taxon>
        <taxon>Sphaerotilaceae</taxon>
        <taxon>Roseateles</taxon>
    </lineage>
</organism>
<name>A0ABT7LNR4_9BURK</name>
<feature type="compositionally biased region" description="Pro residues" evidence="1">
    <location>
        <begin position="120"/>
        <end position="134"/>
    </location>
</feature>
<feature type="region of interest" description="Disordered" evidence="1">
    <location>
        <begin position="116"/>
        <end position="136"/>
    </location>
</feature>
<sequence>MVLLLLMGMTTMLGARLLLADLLGSDALVQAQQRQSLNESGLDWGLQLLNGPALTPDCRAAGNTHPAAGVPLAAQLTDTDAKGNRRVRSAWQGRQFQCFHDDAAWRCQCPVPALSTPRPQLTPPSAPPATPPAMVPERRQAALREPLPLATLGSSDTPPLPASRLPTTELHPGFSLAIQGLERPDAAHWHRRTLRLVVQSCAQGQLRCAVADLPASSPLPASAQSQLVMLATALPRLPGSALMAGGTIDLRSLAAAPAGVAMPPDAHGTWAVQAGGAIRGAEGHLQGPPGSATATLARPGDPELAKEPGTFFQRFFGMAPAAYRAQHSVTFVDCSAEADCSAQLDSQVRAGHPWLWIRGPLRLRTPVTLGRLERPVLLICDDALDLDAPVQISGLLYSHGPSRLQAAGASLRIDGALLSAESSEVAGQVQIVYSASVLRTLADQLGTWIRLPGGWTP</sequence>
<evidence type="ECO:0000313" key="3">
    <source>
        <dbReference type="Proteomes" id="UP001238603"/>
    </source>
</evidence>
<reference evidence="2 3" key="1">
    <citation type="submission" date="2023-06" db="EMBL/GenBank/DDBJ databases">
        <title>Pelomonas sp. APW6 16S ribosomal RNA gene genome sequencing and assembly.</title>
        <authorList>
            <person name="Woo H."/>
        </authorList>
    </citation>
    <scope>NUCLEOTIDE SEQUENCE [LARGE SCALE GENOMIC DNA]</scope>
    <source>
        <strain evidence="2 3">APW6</strain>
    </source>
</reference>
<proteinExistence type="predicted"/>
<dbReference type="EMBL" id="JASVDS010000009">
    <property type="protein sequence ID" value="MDL5034502.1"/>
    <property type="molecule type" value="Genomic_DNA"/>
</dbReference>
<protein>
    <recommendedName>
        <fullName evidence="4">Type 4 fimbrial biogenesis protein PilX N-terminal domain-containing protein</fullName>
    </recommendedName>
</protein>